<gene>
    <name evidence="2" type="ORF">CRHIZ90672A_00017906</name>
</gene>
<name>A0A9N9YF11_9HYPO</name>
<proteinExistence type="predicted"/>
<dbReference type="Proteomes" id="UP000696573">
    <property type="component" value="Unassembled WGS sequence"/>
</dbReference>
<accession>A0A9N9YF11</accession>
<dbReference type="AlphaFoldDB" id="A0A9N9YF11"/>
<protein>
    <recommendedName>
        <fullName evidence="4">HNH nuclease domain-containing protein</fullName>
    </recommendedName>
</protein>
<evidence type="ECO:0000256" key="1">
    <source>
        <dbReference type="SAM" id="Coils"/>
    </source>
</evidence>
<evidence type="ECO:0000313" key="2">
    <source>
        <dbReference type="EMBL" id="CAH0016628.1"/>
    </source>
</evidence>
<evidence type="ECO:0000313" key="3">
    <source>
        <dbReference type="Proteomes" id="UP000696573"/>
    </source>
</evidence>
<comment type="caution">
    <text evidence="2">The sequence shown here is derived from an EMBL/GenBank/DDBJ whole genome shotgun (WGS) entry which is preliminary data.</text>
</comment>
<reference evidence="2" key="1">
    <citation type="submission" date="2021-10" db="EMBL/GenBank/DDBJ databases">
        <authorList>
            <person name="Piombo E."/>
        </authorList>
    </citation>
    <scope>NUCLEOTIDE SEQUENCE</scope>
</reference>
<evidence type="ECO:0008006" key="4">
    <source>
        <dbReference type="Google" id="ProtNLM"/>
    </source>
</evidence>
<keyword evidence="1" id="KW-0175">Coiled coil</keyword>
<keyword evidence="3" id="KW-1185">Reference proteome</keyword>
<organism evidence="2 3">
    <name type="scientific">Clonostachys rhizophaga</name>
    <dbReference type="NCBI Taxonomy" id="160324"/>
    <lineage>
        <taxon>Eukaryota</taxon>
        <taxon>Fungi</taxon>
        <taxon>Dikarya</taxon>
        <taxon>Ascomycota</taxon>
        <taxon>Pezizomycotina</taxon>
        <taxon>Sordariomycetes</taxon>
        <taxon>Hypocreomycetidae</taxon>
        <taxon>Hypocreales</taxon>
        <taxon>Bionectriaceae</taxon>
        <taxon>Clonostachys</taxon>
    </lineage>
</organism>
<feature type="coiled-coil region" evidence="1">
    <location>
        <begin position="29"/>
        <end position="79"/>
    </location>
</feature>
<dbReference type="OrthoDB" id="5386595at2759"/>
<dbReference type="EMBL" id="CABFNQ020000482">
    <property type="protein sequence ID" value="CAH0016628.1"/>
    <property type="molecule type" value="Genomic_DNA"/>
</dbReference>
<sequence length="371" mass="42579">MTMDTTSFKQPKLESVRSGAVHKFVWNIREIKECQRESAEEVLKLLNDEWQGGHISLTVQEYRDEVAELERAISTVTTDLIVLHTSYHEICGRIKDWATWGKSEDTQDWEYLDSLIRQYYKMPHGARRTLFTKREKHAQDRFRADVLEAYDAFDDEGAVWCVITGKHLYPRSVKATQIVRYNVGEVTAAHLFGPPDSRDGHLMGTKNAFPVHEYYEKLFDDGGLVIVPDTEAGPDCWKTQWLYGENEWRPGGGDLLPSGQELHNRPLKFKNDFRPAARYLYFAYCMDLLRRQRHEAPGWWKGKGRFNTETNSVWATPGDYMRTSALRMLARRIGHLEENEALAFSGESAADIAGSNERADSVHSDIASQAP</sequence>